<reference evidence="3" key="1">
    <citation type="journal article" date="2024" name="BMC Genomics">
        <title>Functional annotation of a divergent genome using sequence and structure-based similarity.</title>
        <authorList>
            <person name="Svedberg D."/>
            <person name="Winiger R.R."/>
            <person name="Berg A."/>
            <person name="Sharma H."/>
            <person name="Tellgren-Roth C."/>
            <person name="Debrunner-Vossbrinck B.A."/>
            <person name="Vossbrinck C.R."/>
            <person name="Barandun J."/>
        </authorList>
    </citation>
    <scope>NUCLEOTIDE SEQUENCE</scope>
    <source>
        <strain evidence="3">Illinois isolate</strain>
    </source>
</reference>
<dbReference type="AlphaFoldDB" id="A0AAX4JFM4"/>
<accession>A0AAX4JFM4</accession>
<feature type="compositionally biased region" description="Basic and acidic residues" evidence="1">
    <location>
        <begin position="218"/>
        <end position="234"/>
    </location>
</feature>
<protein>
    <submittedName>
        <fullName evidence="3">SP-containing protein</fullName>
    </submittedName>
</protein>
<dbReference type="Proteomes" id="UP001334084">
    <property type="component" value="Chromosome 10"/>
</dbReference>
<organism evidence="3 4">
    <name type="scientific">Vairimorpha necatrix</name>
    <dbReference type="NCBI Taxonomy" id="6039"/>
    <lineage>
        <taxon>Eukaryota</taxon>
        <taxon>Fungi</taxon>
        <taxon>Fungi incertae sedis</taxon>
        <taxon>Microsporidia</taxon>
        <taxon>Nosematidae</taxon>
        <taxon>Vairimorpha</taxon>
    </lineage>
</organism>
<evidence type="ECO:0000313" key="3">
    <source>
        <dbReference type="EMBL" id="WUR04825.1"/>
    </source>
</evidence>
<dbReference type="RefSeq" id="XP_065330970.1">
    <property type="nucleotide sequence ID" value="XM_065474898.1"/>
</dbReference>
<gene>
    <name evidence="3" type="ORF">VNE69_10175</name>
</gene>
<keyword evidence="2" id="KW-0732">Signal</keyword>
<feature type="region of interest" description="Disordered" evidence="1">
    <location>
        <begin position="218"/>
        <end position="248"/>
    </location>
</feature>
<proteinExistence type="predicted"/>
<feature type="chain" id="PRO_5043421821" evidence="2">
    <location>
        <begin position="18"/>
        <end position="368"/>
    </location>
</feature>
<dbReference type="GeneID" id="90542657"/>
<evidence type="ECO:0000256" key="1">
    <source>
        <dbReference type="SAM" id="MobiDB-lite"/>
    </source>
</evidence>
<feature type="signal peptide" evidence="2">
    <location>
        <begin position="1"/>
        <end position="17"/>
    </location>
</feature>
<dbReference type="EMBL" id="CP142735">
    <property type="protein sequence ID" value="WUR04825.1"/>
    <property type="molecule type" value="Genomic_DNA"/>
</dbReference>
<evidence type="ECO:0000313" key="4">
    <source>
        <dbReference type="Proteomes" id="UP001334084"/>
    </source>
</evidence>
<sequence length="368" mass="43391">MYFILLTIMGNIQLLIAINTSKEIKRDFDECKDIFREPYNPINNIIINNILCLEYSRLIFESILNNMKFPMKRQLAWPRALNGAEYEIQKKDFVYYLYYEFLSSENWDIKPTKPQGGKDLSIIISNSTMYKFQYEKLDLFKFRNIINRYIEVKVDSTYIFISQVFKKDKLQPFIDDLYEISDLNATNFSIVGETSNYNTIELSREHNQDNKQVKIKEKNISTEGGKKINEENNKNKIQKKTSSKNQDFKSDVHENNIAEIKIKELININDNVKNMQEYEYTNRKVNKSIYNQEKQITTLKKGDAVKKENMSIENQEYDNIRSQDNISKIYDKVSNVGRTFNYNPGTLFFVGLTSLFATHQLGSNPFLY</sequence>
<evidence type="ECO:0000256" key="2">
    <source>
        <dbReference type="SAM" id="SignalP"/>
    </source>
</evidence>
<dbReference type="KEGG" id="vnx:VNE69_10175"/>
<name>A0AAX4JFM4_9MICR</name>
<keyword evidence="4" id="KW-1185">Reference proteome</keyword>